<dbReference type="Gene3D" id="3.40.50.2300">
    <property type="match status" value="1"/>
</dbReference>
<dbReference type="CDD" id="cd00082">
    <property type="entry name" value="HisKA"/>
    <property type="match status" value="1"/>
</dbReference>
<dbReference type="SUPFAM" id="SSF47384">
    <property type="entry name" value="Homodimeric domain of signal transducing histidine kinase"/>
    <property type="match status" value="1"/>
</dbReference>
<dbReference type="PANTHER" id="PTHR43547">
    <property type="entry name" value="TWO-COMPONENT HISTIDINE KINASE"/>
    <property type="match status" value="1"/>
</dbReference>
<sequence length="378" mass="42383">MNHETKINILIVDDRPENLISLENLLKEDDVVIYKAQSGVEALELLLKHGFALALLDVQMPEMNGFELAELMRGKEKTKTIPIIFVTAGAIDAQHTFMGYDAGAVDFLYKPLDTRIVKSKVKVFKELEQQKLVIQDQLTQLSQALKWRDDFLSIASHELKTPITSMRLQTQMAARSLQKSGSKDISPEKLEKYFMTSNKQLDKLTRLIDDLLDTTRIRAGKLTVDPIEVNFSQLMTDILERYEDQLAEANCHIESEIQKNIMVYCDPFRAEQVIVNLLSNAMKYAQGKPVAIKLRQEHGQAFLTIQDAGPGIAPEKLDAIFERFKRGNKHEGISGLGLGLYIAKQVMDAHHGSITVKSTPGLGSAFTINFPNTLAATL</sequence>
<comment type="catalytic activity">
    <reaction evidence="1">
        <text>ATP + protein L-histidine = ADP + protein N-phospho-L-histidine.</text>
        <dbReference type="EC" id="2.7.13.3"/>
    </reaction>
</comment>
<dbReference type="Proteomes" id="UP001302274">
    <property type="component" value="Unassembled WGS sequence"/>
</dbReference>
<dbReference type="InterPro" id="IPR001789">
    <property type="entry name" value="Sig_transdc_resp-reg_receiver"/>
</dbReference>
<dbReference type="Pfam" id="PF00512">
    <property type="entry name" value="HisKA"/>
    <property type="match status" value="1"/>
</dbReference>
<dbReference type="SUPFAM" id="SSF55874">
    <property type="entry name" value="ATPase domain of HSP90 chaperone/DNA topoisomerase II/histidine kinase"/>
    <property type="match status" value="1"/>
</dbReference>
<keyword evidence="8" id="KW-1185">Reference proteome</keyword>
<feature type="modified residue" description="4-aspartylphosphate" evidence="4">
    <location>
        <position position="57"/>
    </location>
</feature>
<dbReference type="SMART" id="SM00448">
    <property type="entry name" value="REC"/>
    <property type="match status" value="1"/>
</dbReference>
<dbReference type="Pfam" id="PF00072">
    <property type="entry name" value="Response_reg"/>
    <property type="match status" value="1"/>
</dbReference>
<evidence type="ECO:0000313" key="7">
    <source>
        <dbReference type="EMBL" id="MEA9356194.1"/>
    </source>
</evidence>
<evidence type="ECO:0000256" key="3">
    <source>
        <dbReference type="ARBA" id="ARBA00022553"/>
    </source>
</evidence>
<reference evidence="7 8" key="1">
    <citation type="submission" date="2023-11" db="EMBL/GenBank/DDBJ databases">
        <title>A Novel Polar Bacteriovorax (B. antarcticus) Isolated from the Biocrust in Antarctica.</title>
        <authorList>
            <person name="Mun W."/>
            <person name="Choi S.Y."/>
            <person name="Mitchell R.J."/>
        </authorList>
    </citation>
    <scope>NUCLEOTIDE SEQUENCE [LARGE SCALE GENOMIC DNA]</scope>
    <source>
        <strain evidence="7 8">PP10</strain>
    </source>
</reference>
<dbReference type="InterPro" id="IPR011006">
    <property type="entry name" value="CheY-like_superfamily"/>
</dbReference>
<dbReference type="Gene3D" id="3.30.565.10">
    <property type="entry name" value="Histidine kinase-like ATPase, C-terminal domain"/>
    <property type="match status" value="1"/>
</dbReference>
<feature type="domain" description="Histidine kinase" evidence="5">
    <location>
        <begin position="154"/>
        <end position="374"/>
    </location>
</feature>
<dbReference type="GO" id="GO:0016301">
    <property type="term" value="F:kinase activity"/>
    <property type="evidence" value="ECO:0007669"/>
    <property type="project" value="UniProtKB-KW"/>
</dbReference>
<keyword evidence="7" id="KW-0808">Transferase</keyword>
<dbReference type="PROSITE" id="PS50110">
    <property type="entry name" value="RESPONSE_REGULATORY"/>
    <property type="match status" value="1"/>
</dbReference>
<feature type="domain" description="Response regulatory" evidence="6">
    <location>
        <begin position="8"/>
        <end position="125"/>
    </location>
</feature>
<dbReference type="EMBL" id="JAYGJQ010000001">
    <property type="protein sequence ID" value="MEA9356194.1"/>
    <property type="molecule type" value="Genomic_DNA"/>
</dbReference>
<dbReference type="EC" id="2.7.13.3" evidence="2"/>
<accession>A0ABU5VT10</accession>
<dbReference type="InterPro" id="IPR003661">
    <property type="entry name" value="HisK_dim/P_dom"/>
</dbReference>
<dbReference type="SUPFAM" id="SSF52172">
    <property type="entry name" value="CheY-like"/>
    <property type="match status" value="1"/>
</dbReference>
<dbReference type="RefSeq" id="WP_323575874.1">
    <property type="nucleotide sequence ID" value="NZ_JAYGJQ010000001.1"/>
</dbReference>
<organism evidence="7 8">
    <name type="scientific">Bacteriovorax antarcticus</name>
    <dbReference type="NCBI Taxonomy" id="3088717"/>
    <lineage>
        <taxon>Bacteria</taxon>
        <taxon>Pseudomonadati</taxon>
        <taxon>Bdellovibrionota</taxon>
        <taxon>Bacteriovoracia</taxon>
        <taxon>Bacteriovoracales</taxon>
        <taxon>Bacteriovoracaceae</taxon>
        <taxon>Bacteriovorax</taxon>
    </lineage>
</organism>
<dbReference type="InterPro" id="IPR004358">
    <property type="entry name" value="Sig_transdc_His_kin-like_C"/>
</dbReference>
<dbReference type="InterPro" id="IPR036890">
    <property type="entry name" value="HATPase_C_sf"/>
</dbReference>
<evidence type="ECO:0000256" key="4">
    <source>
        <dbReference type="PROSITE-ProRule" id="PRU00169"/>
    </source>
</evidence>
<evidence type="ECO:0000259" key="6">
    <source>
        <dbReference type="PROSITE" id="PS50110"/>
    </source>
</evidence>
<name>A0ABU5VT10_9BACT</name>
<dbReference type="InterPro" id="IPR005467">
    <property type="entry name" value="His_kinase_dom"/>
</dbReference>
<dbReference type="PRINTS" id="PR00344">
    <property type="entry name" value="BCTRLSENSOR"/>
</dbReference>
<dbReference type="InterPro" id="IPR036097">
    <property type="entry name" value="HisK_dim/P_sf"/>
</dbReference>
<dbReference type="PROSITE" id="PS50109">
    <property type="entry name" value="HIS_KIN"/>
    <property type="match status" value="1"/>
</dbReference>
<dbReference type="InterPro" id="IPR003594">
    <property type="entry name" value="HATPase_dom"/>
</dbReference>
<gene>
    <name evidence="7" type="ORF">SHI21_08275</name>
</gene>
<dbReference type="SMART" id="SM00388">
    <property type="entry name" value="HisKA"/>
    <property type="match status" value="1"/>
</dbReference>
<evidence type="ECO:0000256" key="2">
    <source>
        <dbReference type="ARBA" id="ARBA00012438"/>
    </source>
</evidence>
<protein>
    <recommendedName>
        <fullName evidence="2">histidine kinase</fullName>
        <ecNumber evidence="2">2.7.13.3</ecNumber>
    </recommendedName>
</protein>
<evidence type="ECO:0000313" key="8">
    <source>
        <dbReference type="Proteomes" id="UP001302274"/>
    </source>
</evidence>
<dbReference type="PANTHER" id="PTHR43547:SF2">
    <property type="entry name" value="HYBRID SIGNAL TRANSDUCTION HISTIDINE KINASE C"/>
    <property type="match status" value="1"/>
</dbReference>
<dbReference type="Gene3D" id="1.10.287.130">
    <property type="match status" value="1"/>
</dbReference>
<dbReference type="SMART" id="SM00387">
    <property type="entry name" value="HATPase_c"/>
    <property type="match status" value="1"/>
</dbReference>
<keyword evidence="3 4" id="KW-0597">Phosphoprotein</keyword>
<dbReference type="CDD" id="cd00075">
    <property type="entry name" value="HATPase"/>
    <property type="match status" value="1"/>
</dbReference>
<keyword evidence="7" id="KW-0418">Kinase</keyword>
<proteinExistence type="predicted"/>
<comment type="caution">
    <text evidence="7">The sequence shown here is derived from an EMBL/GenBank/DDBJ whole genome shotgun (WGS) entry which is preliminary data.</text>
</comment>
<evidence type="ECO:0000259" key="5">
    <source>
        <dbReference type="PROSITE" id="PS50109"/>
    </source>
</evidence>
<dbReference type="Pfam" id="PF02518">
    <property type="entry name" value="HATPase_c"/>
    <property type="match status" value="1"/>
</dbReference>
<evidence type="ECO:0000256" key="1">
    <source>
        <dbReference type="ARBA" id="ARBA00000085"/>
    </source>
</evidence>